<feature type="transmembrane region" description="Helical" evidence="10">
    <location>
        <begin position="356"/>
        <end position="373"/>
    </location>
</feature>
<accession>A0A7G9B3Y6</accession>
<name>A0A7G9B3Y6_9FIRM</name>
<protein>
    <submittedName>
        <fullName evidence="11">MBOAT family protein</fullName>
    </submittedName>
</protein>
<dbReference type="GO" id="GO:0005886">
    <property type="term" value="C:plasma membrane"/>
    <property type="evidence" value="ECO:0007669"/>
    <property type="project" value="UniProtKB-SubCell"/>
</dbReference>
<comment type="similarity">
    <text evidence="2 9">Belongs to the membrane-bound acyltransferase family.</text>
</comment>
<feature type="transmembrane region" description="Helical" evidence="10">
    <location>
        <begin position="6"/>
        <end position="22"/>
    </location>
</feature>
<keyword evidence="7 9" id="KW-0472">Membrane</keyword>
<evidence type="ECO:0000313" key="12">
    <source>
        <dbReference type="Proteomes" id="UP000515960"/>
    </source>
</evidence>
<comment type="subcellular location">
    <subcellularLocation>
        <location evidence="1">Cell membrane</location>
        <topology evidence="1">Multi-pass membrane protein</topology>
    </subcellularLocation>
</comment>
<dbReference type="PANTHER" id="PTHR13285">
    <property type="entry name" value="ACYLTRANSFERASE"/>
    <property type="match status" value="1"/>
</dbReference>
<dbReference type="EMBL" id="CP060490">
    <property type="protein sequence ID" value="QNL44267.1"/>
    <property type="molecule type" value="Genomic_DNA"/>
</dbReference>
<dbReference type="GO" id="GO:0016746">
    <property type="term" value="F:acyltransferase activity"/>
    <property type="evidence" value="ECO:0007669"/>
    <property type="project" value="UniProtKB-KW"/>
</dbReference>
<dbReference type="InterPro" id="IPR004299">
    <property type="entry name" value="MBOAT_fam"/>
</dbReference>
<dbReference type="InterPro" id="IPR024194">
    <property type="entry name" value="Ac/AlaTfrase_AlgI/DltB"/>
</dbReference>
<gene>
    <name evidence="11" type="ORF">H8790_12625</name>
</gene>
<evidence type="ECO:0000256" key="8">
    <source>
        <dbReference type="ARBA" id="ARBA00023315"/>
    </source>
</evidence>
<evidence type="ECO:0000256" key="5">
    <source>
        <dbReference type="ARBA" id="ARBA00022692"/>
    </source>
</evidence>
<feature type="transmembrane region" description="Helical" evidence="10">
    <location>
        <begin position="422"/>
        <end position="441"/>
    </location>
</feature>
<dbReference type="KEGG" id="ohi:H8790_12625"/>
<feature type="transmembrane region" description="Helical" evidence="10">
    <location>
        <begin position="29"/>
        <end position="45"/>
    </location>
</feature>
<evidence type="ECO:0000256" key="1">
    <source>
        <dbReference type="ARBA" id="ARBA00004651"/>
    </source>
</evidence>
<evidence type="ECO:0000313" key="11">
    <source>
        <dbReference type="EMBL" id="QNL44267.1"/>
    </source>
</evidence>
<keyword evidence="5 10" id="KW-0812">Transmembrane</keyword>
<dbReference type="PIRSF" id="PIRSF500217">
    <property type="entry name" value="AlgI"/>
    <property type="match status" value="1"/>
</dbReference>
<dbReference type="AlphaFoldDB" id="A0A7G9B3Y6"/>
<dbReference type="Proteomes" id="UP000515960">
    <property type="component" value="Chromosome"/>
</dbReference>
<keyword evidence="6 10" id="KW-1133">Transmembrane helix</keyword>
<feature type="transmembrane region" description="Helical" evidence="10">
    <location>
        <begin position="462"/>
        <end position="481"/>
    </location>
</feature>
<evidence type="ECO:0000256" key="4">
    <source>
        <dbReference type="ARBA" id="ARBA00022679"/>
    </source>
</evidence>
<keyword evidence="4 9" id="KW-0808">Transferase</keyword>
<evidence type="ECO:0000256" key="9">
    <source>
        <dbReference type="PIRNR" id="PIRNR016636"/>
    </source>
</evidence>
<dbReference type="PIRSF" id="PIRSF016636">
    <property type="entry name" value="AlgI_DltB"/>
    <property type="match status" value="1"/>
</dbReference>
<evidence type="ECO:0000256" key="6">
    <source>
        <dbReference type="ARBA" id="ARBA00022989"/>
    </source>
</evidence>
<dbReference type="Pfam" id="PF03062">
    <property type="entry name" value="MBOAT"/>
    <property type="match status" value="1"/>
</dbReference>
<feature type="transmembrane region" description="Helical" evidence="10">
    <location>
        <begin position="51"/>
        <end position="72"/>
    </location>
</feature>
<evidence type="ECO:0000256" key="7">
    <source>
        <dbReference type="ARBA" id="ARBA00023136"/>
    </source>
</evidence>
<evidence type="ECO:0000256" key="3">
    <source>
        <dbReference type="ARBA" id="ARBA00022475"/>
    </source>
</evidence>
<dbReference type="GO" id="GO:0042121">
    <property type="term" value="P:alginic acid biosynthetic process"/>
    <property type="evidence" value="ECO:0007669"/>
    <property type="project" value="InterPro"/>
</dbReference>
<sequence>MNFQSFGFVGFFSLTLALCLGAGRRNRPLGQAVLLIASAVFYLWSFTSAAWWGWGVLLVGSSVTYGVCRHLISGRLRGRGRRRWFLLAISYHVAVLLVFKYTGFFTGGAVAVGWAPLGLSFFTFQQLWFLKEVYTGEFPAAEMERVSGDSFTLFSFFFPTVTSGPILRPGAFFPQLKGEKFLRPDWEDARAGLYAIALGCGKKVLLADSFGVIVNNGYAHLGELAAPSAALVVLGYSLQLYFDFSGYCDMAAGIARLLGVRLPLNFDSPYRSLSVTEFWKRWHITLTTFLRECLYFPLGGSRRGAARTYLNIMIVFLVSGFWHGAGWTFLLWGAIHGACQVAERLWGSRRDRLPKAVRWALTFAVVNIAWVYFRAPTVAAGNSVLRALFSLRMERPDKWLVSGLFASEMDAVRILLPSLTPWLNTILILGLYGVGLMVIAMPRSAVRRMDAFRPTWWRAAGLAAVLVWSVLSFSGITTFIYSNF</sequence>
<dbReference type="InterPro" id="IPR028362">
    <property type="entry name" value="AlgI"/>
</dbReference>
<keyword evidence="12" id="KW-1185">Reference proteome</keyword>
<proteinExistence type="inferred from homology"/>
<dbReference type="InterPro" id="IPR051085">
    <property type="entry name" value="MB_O-acyltransferase"/>
</dbReference>
<keyword evidence="8 9" id="KW-0012">Acyltransferase</keyword>
<feature type="transmembrane region" description="Helical" evidence="10">
    <location>
        <begin position="309"/>
        <end position="335"/>
    </location>
</feature>
<evidence type="ECO:0000256" key="2">
    <source>
        <dbReference type="ARBA" id="ARBA00010323"/>
    </source>
</evidence>
<evidence type="ECO:0000256" key="10">
    <source>
        <dbReference type="SAM" id="Phobius"/>
    </source>
</evidence>
<dbReference type="PANTHER" id="PTHR13285:SF23">
    <property type="entry name" value="TEICHOIC ACID D-ALANYLTRANSFERASE"/>
    <property type="match status" value="1"/>
</dbReference>
<keyword evidence="3 9" id="KW-1003">Cell membrane</keyword>
<dbReference type="RefSeq" id="WP_187332868.1">
    <property type="nucleotide sequence ID" value="NZ_CP060490.1"/>
</dbReference>
<organism evidence="11 12">
    <name type="scientific">Oscillibacter hominis</name>
    <dbReference type="NCBI Taxonomy" id="2763056"/>
    <lineage>
        <taxon>Bacteria</taxon>
        <taxon>Bacillati</taxon>
        <taxon>Bacillota</taxon>
        <taxon>Clostridia</taxon>
        <taxon>Eubacteriales</taxon>
        <taxon>Oscillospiraceae</taxon>
        <taxon>Oscillibacter</taxon>
    </lineage>
</organism>
<reference evidence="11 12" key="1">
    <citation type="submission" date="2020-08" db="EMBL/GenBank/DDBJ databases">
        <authorList>
            <person name="Liu C."/>
            <person name="Sun Q."/>
        </authorList>
    </citation>
    <scope>NUCLEOTIDE SEQUENCE [LARGE SCALE GENOMIC DNA]</scope>
    <source>
        <strain evidence="11 12">NSJ-62</strain>
    </source>
</reference>